<evidence type="ECO:0000313" key="1">
    <source>
        <dbReference type="EMBL" id="JAH79158.1"/>
    </source>
</evidence>
<accession>A0A0E9VPH8</accession>
<protein>
    <submittedName>
        <fullName evidence="1">Uncharacterized protein</fullName>
    </submittedName>
</protein>
<sequence length="37" mass="4388">MDSEELRHAKFKKQKNKSNLSSPVWITKCIFLLLILQ</sequence>
<proteinExistence type="predicted"/>
<dbReference type="EMBL" id="GBXM01029419">
    <property type="protein sequence ID" value="JAH79158.1"/>
    <property type="molecule type" value="Transcribed_RNA"/>
</dbReference>
<name>A0A0E9VPH8_ANGAN</name>
<reference evidence="1" key="2">
    <citation type="journal article" date="2015" name="Fish Shellfish Immunol.">
        <title>Early steps in the European eel (Anguilla anguilla)-Vibrio vulnificus interaction in the gills: Role of the RtxA13 toxin.</title>
        <authorList>
            <person name="Callol A."/>
            <person name="Pajuelo D."/>
            <person name="Ebbesson L."/>
            <person name="Teles M."/>
            <person name="MacKenzie S."/>
            <person name="Amaro C."/>
        </authorList>
    </citation>
    <scope>NUCLEOTIDE SEQUENCE</scope>
</reference>
<organism evidence="1">
    <name type="scientific">Anguilla anguilla</name>
    <name type="common">European freshwater eel</name>
    <name type="synonym">Muraena anguilla</name>
    <dbReference type="NCBI Taxonomy" id="7936"/>
    <lineage>
        <taxon>Eukaryota</taxon>
        <taxon>Metazoa</taxon>
        <taxon>Chordata</taxon>
        <taxon>Craniata</taxon>
        <taxon>Vertebrata</taxon>
        <taxon>Euteleostomi</taxon>
        <taxon>Actinopterygii</taxon>
        <taxon>Neopterygii</taxon>
        <taxon>Teleostei</taxon>
        <taxon>Anguilliformes</taxon>
        <taxon>Anguillidae</taxon>
        <taxon>Anguilla</taxon>
    </lineage>
</organism>
<dbReference type="AlphaFoldDB" id="A0A0E9VPH8"/>
<reference evidence="1" key="1">
    <citation type="submission" date="2014-11" db="EMBL/GenBank/DDBJ databases">
        <authorList>
            <person name="Amaro Gonzalez C."/>
        </authorList>
    </citation>
    <scope>NUCLEOTIDE SEQUENCE</scope>
</reference>